<evidence type="ECO:0000313" key="2">
    <source>
        <dbReference type="Proteomes" id="UP001239213"/>
    </source>
</evidence>
<keyword evidence="2" id="KW-1185">Reference proteome</keyword>
<evidence type="ECO:0000313" key="1">
    <source>
        <dbReference type="EMBL" id="KAK1450676.1"/>
    </source>
</evidence>
<sequence>MSCLPIAPFPQTDPVPVDLTPREAQEKRSPAFCQSVSFLVHSLPQT</sequence>
<dbReference type="EMBL" id="MPDP01000304">
    <property type="protein sequence ID" value="KAK1450676.1"/>
    <property type="molecule type" value="Genomic_DNA"/>
</dbReference>
<organism evidence="1 2">
    <name type="scientific">Colletotrichum cuscutae</name>
    <dbReference type="NCBI Taxonomy" id="1209917"/>
    <lineage>
        <taxon>Eukaryota</taxon>
        <taxon>Fungi</taxon>
        <taxon>Dikarya</taxon>
        <taxon>Ascomycota</taxon>
        <taxon>Pezizomycotina</taxon>
        <taxon>Sordariomycetes</taxon>
        <taxon>Hypocreomycetidae</taxon>
        <taxon>Glomerellales</taxon>
        <taxon>Glomerellaceae</taxon>
        <taxon>Colletotrichum</taxon>
        <taxon>Colletotrichum acutatum species complex</taxon>
    </lineage>
</organism>
<name>A0AAI9U2X2_9PEZI</name>
<accession>A0AAI9U2X2</accession>
<dbReference type="AlphaFoldDB" id="A0AAI9U2X2"/>
<dbReference type="Proteomes" id="UP001239213">
    <property type="component" value="Unassembled WGS sequence"/>
</dbReference>
<comment type="caution">
    <text evidence="1">The sequence shown here is derived from an EMBL/GenBank/DDBJ whole genome shotgun (WGS) entry which is preliminary data.</text>
</comment>
<reference evidence="1" key="1">
    <citation type="submission" date="2016-11" db="EMBL/GenBank/DDBJ databases">
        <title>The genome sequence of Colletotrichum cuscutae.</title>
        <authorList>
            <person name="Baroncelli R."/>
        </authorList>
    </citation>
    <scope>NUCLEOTIDE SEQUENCE</scope>
    <source>
        <strain evidence="1">IMI 304802</strain>
    </source>
</reference>
<gene>
    <name evidence="1" type="ORF">CCUS01_02132</name>
</gene>
<proteinExistence type="predicted"/>
<protein>
    <submittedName>
        <fullName evidence="1">Uncharacterized protein</fullName>
    </submittedName>
</protein>